<evidence type="ECO:0000313" key="3">
    <source>
        <dbReference type="EMBL" id="MCA9727211.1"/>
    </source>
</evidence>
<organism evidence="3 4">
    <name type="scientific">Eiseniibacteriota bacterium</name>
    <dbReference type="NCBI Taxonomy" id="2212470"/>
    <lineage>
        <taxon>Bacteria</taxon>
        <taxon>Candidatus Eiseniibacteriota</taxon>
    </lineage>
</organism>
<dbReference type="SMART" id="SM00387">
    <property type="entry name" value="HATPase_c"/>
    <property type="match status" value="1"/>
</dbReference>
<dbReference type="Gene3D" id="3.30.565.10">
    <property type="entry name" value="Histidine kinase-like ATPase, C-terminal domain"/>
    <property type="match status" value="1"/>
</dbReference>
<gene>
    <name evidence="3" type="ORF">KC729_05965</name>
</gene>
<name>A0A956RN68_UNCEI</name>
<accession>A0A956RN68</accession>
<reference evidence="3" key="2">
    <citation type="journal article" date="2021" name="Microbiome">
        <title>Successional dynamics and alternative stable states in a saline activated sludge microbial community over 9 years.</title>
        <authorList>
            <person name="Wang Y."/>
            <person name="Ye J."/>
            <person name="Ju F."/>
            <person name="Liu L."/>
            <person name="Boyd J.A."/>
            <person name="Deng Y."/>
            <person name="Parks D.H."/>
            <person name="Jiang X."/>
            <person name="Yin X."/>
            <person name="Woodcroft B.J."/>
            <person name="Tyson G.W."/>
            <person name="Hugenholtz P."/>
            <person name="Polz M.F."/>
            <person name="Zhang T."/>
        </authorList>
    </citation>
    <scope>NUCLEOTIDE SEQUENCE</scope>
    <source>
        <strain evidence="3">HKST-UBA01</strain>
    </source>
</reference>
<dbReference type="PANTHER" id="PTHR34220:SF7">
    <property type="entry name" value="SENSOR HISTIDINE KINASE YPDA"/>
    <property type="match status" value="1"/>
</dbReference>
<dbReference type="GO" id="GO:0000155">
    <property type="term" value="F:phosphorelay sensor kinase activity"/>
    <property type="evidence" value="ECO:0007669"/>
    <property type="project" value="InterPro"/>
</dbReference>
<dbReference type="InterPro" id="IPR003594">
    <property type="entry name" value="HATPase_dom"/>
</dbReference>
<dbReference type="InterPro" id="IPR010559">
    <property type="entry name" value="Sig_transdc_His_kin_internal"/>
</dbReference>
<feature type="transmembrane region" description="Helical" evidence="1">
    <location>
        <begin position="134"/>
        <end position="154"/>
    </location>
</feature>
<dbReference type="AlphaFoldDB" id="A0A956RN68"/>
<dbReference type="GO" id="GO:0016020">
    <property type="term" value="C:membrane"/>
    <property type="evidence" value="ECO:0007669"/>
    <property type="project" value="InterPro"/>
</dbReference>
<feature type="transmembrane region" description="Helical" evidence="1">
    <location>
        <begin position="15"/>
        <end position="34"/>
    </location>
</feature>
<reference evidence="3" key="1">
    <citation type="submission" date="2020-04" db="EMBL/GenBank/DDBJ databases">
        <authorList>
            <person name="Zhang T."/>
        </authorList>
    </citation>
    <scope>NUCLEOTIDE SEQUENCE</scope>
    <source>
        <strain evidence="3">HKST-UBA01</strain>
    </source>
</reference>
<dbReference type="SUPFAM" id="SSF55874">
    <property type="entry name" value="ATPase domain of HSP90 chaperone/DNA topoisomerase II/histidine kinase"/>
    <property type="match status" value="1"/>
</dbReference>
<keyword evidence="1" id="KW-0472">Membrane</keyword>
<dbReference type="PANTHER" id="PTHR34220">
    <property type="entry name" value="SENSOR HISTIDINE KINASE YPDA"/>
    <property type="match status" value="1"/>
</dbReference>
<dbReference type="Pfam" id="PF02518">
    <property type="entry name" value="HATPase_c"/>
    <property type="match status" value="1"/>
</dbReference>
<dbReference type="InterPro" id="IPR050640">
    <property type="entry name" value="Bact_2-comp_sensor_kinase"/>
</dbReference>
<evidence type="ECO:0000256" key="1">
    <source>
        <dbReference type="SAM" id="Phobius"/>
    </source>
</evidence>
<dbReference type="Pfam" id="PF06580">
    <property type="entry name" value="His_kinase"/>
    <property type="match status" value="1"/>
</dbReference>
<dbReference type="EMBL" id="JAGQHR010000127">
    <property type="protein sequence ID" value="MCA9727211.1"/>
    <property type="molecule type" value="Genomic_DNA"/>
</dbReference>
<keyword evidence="3" id="KW-0808">Transferase</keyword>
<evidence type="ECO:0000259" key="2">
    <source>
        <dbReference type="SMART" id="SM00387"/>
    </source>
</evidence>
<feature type="transmembrane region" description="Helical" evidence="1">
    <location>
        <begin position="93"/>
        <end position="114"/>
    </location>
</feature>
<dbReference type="Proteomes" id="UP000697710">
    <property type="component" value="Unassembled WGS sequence"/>
</dbReference>
<proteinExistence type="predicted"/>
<keyword evidence="1" id="KW-1133">Transmembrane helix</keyword>
<comment type="caution">
    <text evidence="3">The sequence shown here is derived from an EMBL/GenBank/DDBJ whole genome shotgun (WGS) entry which is preliminary data.</text>
</comment>
<evidence type="ECO:0000313" key="4">
    <source>
        <dbReference type="Proteomes" id="UP000697710"/>
    </source>
</evidence>
<dbReference type="InterPro" id="IPR036890">
    <property type="entry name" value="HATPase_C_sf"/>
</dbReference>
<protein>
    <submittedName>
        <fullName evidence="3">Sensor histidine kinase</fullName>
    </submittedName>
</protein>
<feature type="domain" description="Histidine kinase/HSP90-like ATPase" evidence="2">
    <location>
        <begin position="269"/>
        <end position="369"/>
    </location>
</feature>
<sequence length="390" mass="43214">MEDAKEDAPARPPRGLPTLLLAIGVPLLLGLLETGQMAARTATTGRTTPLADPLLFTLPRWILLVPLAFATAQVSRRYPLVARHWRRNLPVHLLAGAIFCVVHLAACVIVYGYLIEGIPNRFSFRLQSLLTLYFATDLLIYWSLVGAWTAIGLAQERRERELAASRLQAGLIEARLDALRAQLNPHFLFNSLNATATMALKQDHQAVVTMIEHLSELLRASLDRELPHEIPLARELQLLEPYLRLQLVRFGDRLAVLRDIESSALPMRVPSFLLQPLVENALQHGIGARPGPGVVRIVARHQERILRIEVHDNGVGWSRSTRDREKGAGVGLTNLRARLRCLYGDDFELDRGPSPDGGAVIVITIPSTPTRDTQGSTRIVGENYLAGRTS</sequence>
<keyword evidence="1" id="KW-0812">Transmembrane</keyword>
<keyword evidence="3" id="KW-0418">Kinase</keyword>